<protein>
    <recommendedName>
        <fullName evidence="2">DUF7082 domain-containing protein</fullName>
    </recommendedName>
</protein>
<feature type="compositionally biased region" description="Low complexity" evidence="1">
    <location>
        <begin position="340"/>
        <end position="349"/>
    </location>
</feature>
<dbReference type="OrthoDB" id="1751210at2759"/>
<evidence type="ECO:0000256" key="1">
    <source>
        <dbReference type="SAM" id="MobiDB-lite"/>
    </source>
</evidence>
<feature type="domain" description="DUF7082" evidence="2">
    <location>
        <begin position="151"/>
        <end position="327"/>
    </location>
</feature>
<feature type="region of interest" description="Disordered" evidence="1">
    <location>
        <begin position="337"/>
        <end position="372"/>
    </location>
</feature>
<comment type="caution">
    <text evidence="3">The sequence shown here is derived from an EMBL/GenBank/DDBJ whole genome shotgun (WGS) entry which is preliminary data.</text>
</comment>
<name>A0A0J9XIS6_GEOCN</name>
<dbReference type="AlphaFoldDB" id="A0A0J9XIS6"/>
<gene>
    <name evidence="3" type="ORF">BN980_GECA19s01869g</name>
</gene>
<dbReference type="InterPro" id="IPR055509">
    <property type="entry name" value="DUF7082"/>
</dbReference>
<dbReference type="STRING" id="1173061.A0A0J9XIS6"/>
<dbReference type="Pfam" id="PF23305">
    <property type="entry name" value="DUF7082"/>
    <property type="match status" value="1"/>
</dbReference>
<reference evidence="3" key="1">
    <citation type="submission" date="2014-03" db="EMBL/GenBank/DDBJ databases">
        <authorList>
            <person name="Casaregola S."/>
        </authorList>
    </citation>
    <scope>NUCLEOTIDE SEQUENCE [LARGE SCALE GENOMIC DNA]</scope>
    <source>
        <strain evidence="3">CLIB 918</strain>
    </source>
</reference>
<organism evidence="3 4">
    <name type="scientific">Geotrichum candidum</name>
    <name type="common">Oospora lactis</name>
    <name type="synonym">Dipodascus geotrichum</name>
    <dbReference type="NCBI Taxonomy" id="1173061"/>
    <lineage>
        <taxon>Eukaryota</taxon>
        <taxon>Fungi</taxon>
        <taxon>Dikarya</taxon>
        <taxon>Ascomycota</taxon>
        <taxon>Saccharomycotina</taxon>
        <taxon>Dipodascomycetes</taxon>
        <taxon>Dipodascales</taxon>
        <taxon>Dipodascaceae</taxon>
        <taxon>Geotrichum</taxon>
    </lineage>
</organism>
<dbReference type="EMBL" id="CCBN010000019">
    <property type="protein sequence ID" value="CDO57231.1"/>
    <property type="molecule type" value="Genomic_DNA"/>
</dbReference>
<sequence length="372" mass="43010">MNNEHYVYKQESQDLNNVSYSPIYSNQGRQQLQSQQQQLPQQYQQFADYPGIAIDYGYSGFQFPLYSADSYTTYPQQQQIPKYYPQPLIQHQQLQNQQHSNSYQQPLQQQASLNGGLRNNIPRFIRTSEVRQGTESLGYTGISRMMLRTGKAELNIYGNLNGITETAWTPQELSTCRRLVRFERNQKGSEIELSFEILPYHEYHEDAANLNSSPGSKSAATPTAAATTSKYCIISCIQHLGKFYFTSVDCILLLEKLIGYKFGTDEKNRIRRNLEGYKPITISKSSIEFEGFFNLIKSYTDPKPINILKNVKVFEWHLLGRALEKIISKYSACYDDREQQPQQPQQPQQRCHRNNVTRSVKQPVWAAPRPTQ</sequence>
<dbReference type="PANTHER" id="PTHR39463">
    <property type="entry name" value="MEDUSA"/>
    <property type="match status" value="1"/>
</dbReference>
<proteinExistence type="predicted"/>
<accession>A0A0J9XIS6</accession>
<evidence type="ECO:0000313" key="4">
    <source>
        <dbReference type="Proteomes" id="UP000242525"/>
    </source>
</evidence>
<dbReference type="Proteomes" id="UP000242525">
    <property type="component" value="Unassembled WGS sequence"/>
</dbReference>
<keyword evidence="4" id="KW-1185">Reference proteome</keyword>
<dbReference type="GO" id="GO:0005634">
    <property type="term" value="C:nucleus"/>
    <property type="evidence" value="ECO:0007669"/>
    <property type="project" value="TreeGrafter"/>
</dbReference>
<dbReference type="PANTHER" id="PTHR39463:SF1">
    <property type="entry name" value="MEDUSA"/>
    <property type="match status" value="1"/>
</dbReference>
<evidence type="ECO:0000259" key="2">
    <source>
        <dbReference type="Pfam" id="PF23305"/>
    </source>
</evidence>
<evidence type="ECO:0000313" key="3">
    <source>
        <dbReference type="EMBL" id="CDO57231.1"/>
    </source>
</evidence>